<comment type="subcellular location">
    <subcellularLocation>
        <location evidence="2">Membrane</location>
        <topology evidence="2">Single-pass membrane protein</topology>
    </subcellularLocation>
</comment>
<keyword evidence="5 9" id="KW-0479">Metal-binding</keyword>
<dbReference type="Pfam" id="PF00067">
    <property type="entry name" value="p450"/>
    <property type="match status" value="1"/>
</dbReference>
<comment type="caution">
    <text evidence="11">The sequence shown here is derived from an EMBL/GenBank/DDBJ whole genome shotgun (WGS) entry which is preliminary data.</text>
</comment>
<evidence type="ECO:0000256" key="3">
    <source>
        <dbReference type="ARBA" id="ARBA00022617"/>
    </source>
</evidence>
<reference evidence="11" key="1">
    <citation type="journal article" date="2022" name="Plant J.">
        <title>Strategies of tolerance reflected in two North American maple genomes.</title>
        <authorList>
            <person name="McEvoy S.L."/>
            <person name="Sezen U.U."/>
            <person name="Trouern-Trend A."/>
            <person name="McMahon S.M."/>
            <person name="Schaberg P.G."/>
            <person name="Yang J."/>
            <person name="Wegrzyn J.L."/>
            <person name="Swenson N.G."/>
        </authorList>
    </citation>
    <scope>NUCLEOTIDE SEQUENCE</scope>
    <source>
        <strain evidence="11">91603</strain>
    </source>
</reference>
<evidence type="ECO:0000256" key="7">
    <source>
        <dbReference type="ARBA" id="ARBA00023004"/>
    </source>
</evidence>
<feature type="binding site" description="axial binding residue" evidence="9">
    <location>
        <position position="107"/>
    </location>
    <ligand>
        <name>heme</name>
        <dbReference type="ChEBI" id="CHEBI:30413"/>
    </ligand>
    <ligandPart>
        <name>Fe</name>
        <dbReference type="ChEBI" id="CHEBI:18248"/>
    </ligandPart>
</feature>
<evidence type="ECO:0000256" key="5">
    <source>
        <dbReference type="ARBA" id="ARBA00022723"/>
    </source>
</evidence>
<sequence>MPYLKAVILESLRRHPPSHFVVPHAVTEDMVLNGYLIPKNASINFMVAEMGWDGKVWEDTMVFKPERFMKKNSSEEEEENDQGEVLFDITGSREIKMMPFGVGRRICPGLGLALLHLEYFVANLLWSFQWKAVDGDEINLEEKQEFTVVMKTPLQAHIIPRSNY</sequence>
<evidence type="ECO:0000256" key="6">
    <source>
        <dbReference type="ARBA" id="ARBA00022989"/>
    </source>
</evidence>
<dbReference type="InterPro" id="IPR036396">
    <property type="entry name" value="Cyt_P450_sf"/>
</dbReference>
<dbReference type="GO" id="GO:0016709">
    <property type="term" value="F:oxidoreductase activity, acting on paired donors, with incorporation or reduction of molecular oxygen, NAD(P)H as one donor, and incorporation of one atom of oxygen"/>
    <property type="evidence" value="ECO:0007669"/>
    <property type="project" value="TreeGrafter"/>
</dbReference>
<dbReference type="EMBL" id="JAJSOW010000107">
    <property type="protein sequence ID" value="KAI9157106.1"/>
    <property type="molecule type" value="Genomic_DNA"/>
</dbReference>
<evidence type="ECO:0000313" key="12">
    <source>
        <dbReference type="Proteomes" id="UP001064489"/>
    </source>
</evidence>
<keyword evidence="7 9" id="KW-0408">Iron</keyword>
<dbReference type="PANTHER" id="PTHR24298">
    <property type="entry name" value="FLAVONOID 3'-MONOOXYGENASE-RELATED"/>
    <property type="match status" value="1"/>
</dbReference>
<dbReference type="InterPro" id="IPR051103">
    <property type="entry name" value="Plant_metabolite_P450s"/>
</dbReference>
<protein>
    <recommendedName>
        <fullName evidence="13">Cytochrome P450</fullName>
    </recommendedName>
</protein>
<keyword evidence="3 9" id="KW-0349">Heme</keyword>
<dbReference type="AlphaFoldDB" id="A0AAD5IAK4"/>
<comment type="cofactor">
    <cofactor evidence="1 9">
        <name>heme</name>
        <dbReference type="ChEBI" id="CHEBI:30413"/>
    </cofactor>
</comment>
<accession>A0AAD5IAK4</accession>
<dbReference type="InterPro" id="IPR017972">
    <property type="entry name" value="Cyt_P450_CS"/>
</dbReference>
<evidence type="ECO:0000313" key="11">
    <source>
        <dbReference type="EMBL" id="KAI9157106.1"/>
    </source>
</evidence>
<keyword evidence="6" id="KW-1133">Transmembrane helix</keyword>
<evidence type="ECO:0000256" key="9">
    <source>
        <dbReference type="PIRSR" id="PIRSR602403-1"/>
    </source>
</evidence>
<keyword evidence="10" id="KW-0560">Oxidoreductase</keyword>
<proteinExistence type="inferred from homology"/>
<keyword evidence="10" id="KW-0503">Monooxygenase</keyword>
<dbReference type="InterPro" id="IPR002403">
    <property type="entry name" value="Cyt_P450_E_grp-IV"/>
</dbReference>
<keyword evidence="4" id="KW-0812">Transmembrane</keyword>
<evidence type="ECO:0000256" key="10">
    <source>
        <dbReference type="RuleBase" id="RU000461"/>
    </source>
</evidence>
<comment type="similarity">
    <text evidence="10">Belongs to the cytochrome P450 family.</text>
</comment>
<dbReference type="PRINTS" id="PR00465">
    <property type="entry name" value="EP450IV"/>
</dbReference>
<evidence type="ECO:0000256" key="2">
    <source>
        <dbReference type="ARBA" id="ARBA00004167"/>
    </source>
</evidence>
<dbReference type="PROSITE" id="PS00086">
    <property type="entry name" value="CYTOCHROME_P450"/>
    <property type="match status" value="1"/>
</dbReference>
<dbReference type="GO" id="GO:0005506">
    <property type="term" value="F:iron ion binding"/>
    <property type="evidence" value="ECO:0007669"/>
    <property type="project" value="InterPro"/>
</dbReference>
<dbReference type="Gene3D" id="1.10.630.10">
    <property type="entry name" value="Cytochrome P450"/>
    <property type="match status" value="1"/>
</dbReference>
<dbReference type="SUPFAM" id="SSF48264">
    <property type="entry name" value="Cytochrome P450"/>
    <property type="match status" value="1"/>
</dbReference>
<keyword evidence="12" id="KW-1185">Reference proteome</keyword>
<dbReference type="Proteomes" id="UP001064489">
    <property type="component" value="Chromosome 12"/>
</dbReference>
<gene>
    <name evidence="11" type="ORF">LWI28_017008</name>
</gene>
<dbReference type="GO" id="GO:0020037">
    <property type="term" value="F:heme binding"/>
    <property type="evidence" value="ECO:0007669"/>
    <property type="project" value="InterPro"/>
</dbReference>
<name>A0AAD5IAK4_ACENE</name>
<evidence type="ECO:0000256" key="1">
    <source>
        <dbReference type="ARBA" id="ARBA00001971"/>
    </source>
</evidence>
<dbReference type="GO" id="GO:0016020">
    <property type="term" value="C:membrane"/>
    <property type="evidence" value="ECO:0007669"/>
    <property type="project" value="UniProtKB-SubCell"/>
</dbReference>
<keyword evidence="8" id="KW-0472">Membrane</keyword>
<organism evidence="11 12">
    <name type="scientific">Acer negundo</name>
    <name type="common">Box elder</name>
    <dbReference type="NCBI Taxonomy" id="4023"/>
    <lineage>
        <taxon>Eukaryota</taxon>
        <taxon>Viridiplantae</taxon>
        <taxon>Streptophyta</taxon>
        <taxon>Embryophyta</taxon>
        <taxon>Tracheophyta</taxon>
        <taxon>Spermatophyta</taxon>
        <taxon>Magnoliopsida</taxon>
        <taxon>eudicotyledons</taxon>
        <taxon>Gunneridae</taxon>
        <taxon>Pentapetalae</taxon>
        <taxon>rosids</taxon>
        <taxon>malvids</taxon>
        <taxon>Sapindales</taxon>
        <taxon>Sapindaceae</taxon>
        <taxon>Hippocastanoideae</taxon>
        <taxon>Acereae</taxon>
        <taxon>Acer</taxon>
    </lineage>
</organism>
<dbReference type="PRINTS" id="PR00385">
    <property type="entry name" value="P450"/>
</dbReference>
<evidence type="ECO:0008006" key="13">
    <source>
        <dbReference type="Google" id="ProtNLM"/>
    </source>
</evidence>
<dbReference type="InterPro" id="IPR001128">
    <property type="entry name" value="Cyt_P450"/>
</dbReference>
<dbReference type="PANTHER" id="PTHR24298:SF912">
    <property type="entry name" value="P450, PUTATIVE-RELATED"/>
    <property type="match status" value="1"/>
</dbReference>
<evidence type="ECO:0000256" key="4">
    <source>
        <dbReference type="ARBA" id="ARBA00022692"/>
    </source>
</evidence>
<evidence type="ECO:0000256" key="8">
    <source>
        <dbReference type="ARBA" id="ARBA00023136"/>
    </source>
</evidence>
<reference evidence="11" key="2">
    <citation type="submission" date="2023-02" db="EMBL/GenBank/DDBJ databases">
        <authorList>
            <person name="Swenson N.G."/>
            <person name="Wegrzyn J.L."/>
            <person name="Mcevoy S.L."/>
        </authorList>
    </citation>
    <scope>NUCLEOTIDE SEQUENCE</scope>
    <source>
        <strain evidence="11">91603</strain>
        <tissue evidence="11">Leaf</tissue>
    </source>
</reference>